<sequence>MARIVILHALLLRLLVLPYALPPQFVISGRARLWERGVLSHLHVQFVCTGHGSPGSAAPLSTPAGRESDTARWRKRSSALNNSRRKRDKQLAA</sequence>
<evidence type="ECO:0008006" key="5">
    <source>
        <dbReference type="Google" id="ProtNLM"/>
    </source>
</evidence>
<feature type="region of interest" description="Disordered" evidence="1">
    <location>
        <begin position="52"/>
        <end position="93"/>
    </location>
</feature>
<proteinExistence type="predicted"/>
<evidence type="ECO:0000313" key="4">
    <source>
        <dbReference type="Proteomes" id="UP000299102"/>
    </source>
</evidence>
<evidence type="ECO:0000256" key="2">
    <source>
        <dbReference type="SAM" id="SignalP"/>
    </source>
</evidence>
<accession>A0A4C1VD95</accession>
<evidence type="ECO:0000256" key="1">
    <source>
        <dbReference type="SAM" id="MobiDB-lite"/>
    </source>
</evidence>
<gene>
    <name evidence="3" type="ORF">EVAR_19237_1</name>
</gene>
<keyword evidence="4" id="KW-1185">Reference proteome</keyword>
<reference evidence="3 4" key="1">
    <citation type="journal article" date="2019" name="Commun. Biol.">
        <title>The bagworm genome reveals a unique fibroin gene that provides high tensile strength.</title>
        <authorList>
            <person name="Kono N."/>
            <person name="Nakamura H."/>
            <person name="Ohtoshi R."/>
            <person name="Tomita M."/>
            <person name="Numata K."/>
            <person name="Arakawa K."/>
        </authorList>
    </citation>
    <scope>NUCLEOTIDE SEQUENCE [LARGE SCALE GENOMIC DNA]</scope>
</reference>
<organism evidence="3 4">
    <name type="scientific">Eumeta variegata</name>
    <name type="common">Bagworm moth</name>
    <name type="synonym">Eumeta japonica</name>
    <dbReference type="NCBI Taxonomy" id="151549"/>
    <lineage>
        <taxon>Eukaryota</taxon>
        <taxon>Metazoa</taxon>
        <taxon>Ecdysozoa</taxon>
        <taxon>Arthropoda</taxon>
        <taxon>Hexapoda</taxon>
        <taxon>Insecta</taxon>
        <taxon>Pterygota</taxon>
        <taxon>Neoptera</taxon>
        <taxon>Endopterygota</taxon>
        <taxon>Lepidoptera</taxon>
        <taxon>Glossata</taxon>
        <taxon>Ditrysia</taxon>
        <taxon>Tineoidea</taxon>
        <taxon>Psychidae</taxon>
        <taxon>Oiketicinae</taxon>
        <taxon>Eumeta</taxon>
    </lineage>
</organism>
<evidence type="ECO:0000313" key="3">
    <source>
        <dbReference type="EMBL" id="GBP37108.1"/>
    </source>
</evidence>
<protein>
    <recommendedName>
        <fullName evidence="5">Secreted protein</fullName>
    </recommendedName>
</protein>
<name>A0A4C1VD95_EUMVA</name>
<keyword evidence="2" id="KW-0732">Signal</keyword>
<dbReference type="EMBL" id="BGZK01000328">
    <property type="protein sequence ID" value="GBP37108.1"/>
    <property type="molecule type" value="Genomic_DNA"/>
</dbReference>
<dbReference type="Proteomes" id="UP000299102">
    <property type="component" value="Unassembled WGS sequence"/>
</dbReference>
<feature type="compositionally biased region" description="Basic residues" evidence="1">
    <location>
        <begin position="73"/>
        <end position="93"/>
    </location>
</feature>
<comment type="caution">
    <text evidence="3">The sequence shown here is derived from an EMBL/GenBank/DDBJ whole genome shotgun (WGS) entry which is preliminary data.</text>
</comment>
<dbReference type="AlphaFoldDB" id="A0A4C1VD95"/>
<feature type="chain" id="PRO_5020022132" description="Secreted protein" evidence="2">
    <location>
        <begin position="21"/>
        <end position="93"/>
    </location>
</feature>
<feature type="signal peptide" evidence="2">
    <location>
        <begin position="1"/>
        <end position="20"/>
    </location>
</feature>